<dbReference type="InterPro" id="IPR029058">
    <property type="entry name" value="AB_hydrolase_fold"/>
</dbReference>
<dbReference type="Proteomes" id="UP000179243">
    <property type="component" value="Unassembled WGS sequence"/>
</dbReference>
<evidence type="ECO:0000259" key="2">
    <source>
        <dbReference type="Pfam" id="PF18962"/>
    </source>
</evidence>
<dbReference type="NCBIfam" id="TIGR04183">
    <property type="entry name" value="Por_Secre_tail"/>
    <property type="match status" value="1"/>
</dbReference>
<accession>A0A1F7FAB1</accession>
<evidence type="ECO:0000256" key="1">
    <source>
        <dbReference type="SAM" id="SignalP"/>
    </source>
</evidence>
<gene>
    <name evidence="3" type="ORF">A2519_02500</name>
</gene>
<dbReference type="EMBL" id="MFYX01000084">
    <property type="protein sequence ID" value="OGK03624.1"/>
    <property type="molecule type" value="Genomic_DNA"/>
</dbReference>
<evidence type="ECO:0000313" key="3">
    <source>
        <dbReference type="EMBL" id="OGK03624.1"/>
    </source>
</evidence>
<comment type="caution">
    <text evidence="3">The sequence shown here is derived from an EMBL/GenBank/DDBJ whole genome shotgun (WGS) entry which is preliminary data.</text>
</comment>
<dbReference type="SUPFAM" id="SSF53474">
    <property type="entry name" value="alpha/beta-Hydrolases"/>
    <property type="match status" value="1"/>
</dbReference>
<feature type="signal peptide" evidence="1">
    <location>
        <begin position="1"/>
        <end position="19"/>
    </location>
</feature>
<feature type="domain" description="Secretion system C-terminal sorting" evidence="2">
    <location>
        <begin position="647"/>
        <end position="722"/>
    </location>
</feature>
<dbReference type="InterPro" id="IPR026444">
    <property type="entry name" value="Secre_tail"/>
</dbReference>
<organism evidence="3 4">
    <name type="scientific">Candidatus Raymondbacteria bacterium RIFOXYD12_FULL_49_13</name>
    <dbReference type="NCBI Taxonomy" id="1817890"/>
    <lineage>
        <taxon>Bacteria</taxon>
        <taxon>Raymondiibacteriota</taxon>
    </lineage>
</organism>
<dbReference type="Pfam" id="PF18962">
    <property type="entry name" value="Por_Secre_tail"/>
    <property type="match status" value="1"/>
</dbReference>
<proteinExistence type="predicted"/>
<sequence>MRSLVFSILFCFAVHGIYAAQPANMSGFFRSGQTFLTWCEDVGQTGETYRIYRHIQAITSGNLASATLIKEVKEGSSYFREMHNCDSSLTNPADTSYIDRFIIQPVTSGKGTQLSDTTGLFVYTVKEEAPVQRYYAVTTVSSGGTEEIAISTANSTGPVSEYKQYPDAVKYCIGPESADFQRDYYIMWLDHEVYNGYTGNAFPFAISNKNYGNATMFTSGKSPGIFLDGITSHFPGAGYSNYGNMDYGNNGTPTWYFGHHMPAAYDGGCQVASGKAMQDTIANYVQYKHMQAVLWARRHFNITEPKFNVTGNSMGASGAYGLIIAYPSFVTSIWANEGMTQYSNPGINGVGDTMWAGTIWGNYGHHSLANPVKFLPFNDPAYPGLDWVTKFNGRNVYDMRDVVMFLSENTHISFGCISSGHAFEDGSIKWPYQGAPFENYLKNSRHCFGYGVRHGDHNWGSAHYGSLMSNYMRWDESRPGFSNVPAMEGCEFNNPAYPDTGSRTYMSFVQWGTTEHTVLNGKKITETTTSWSIPIVNTSNCANKNAEYTVDITPRNLQSLEMCEGDTFTYQIKDATAATVEASGDIVVDSLQLLLIPGVPIRLSGAVASITLKSRGPNYPCADMDPPMHVSMRELPGPEVSPEIKAYPNPFNPETKIAVRGGSSVMDKNARIRIFSISGRCVYELTTHDSQLNAGITWNASSESSGVYIIKAFAGGKVLTKTITLIK</sequence>
<feature type="chain" id="PRO_5009528564" description="Secretion system C-terminal sorting domain-containing protein" evidence="1">
    <location>
        <begin position="20"/>
        <end position="727"/>
    </location>
</feature>
<reference evidence="3 4" key="1">
    <citation type="journal article" date="2016" name="Nat. Commun.">
        <title>Thousands of microbial genomes shed light on interconnected biogeochemical processes in an aquifer system.</title>
        <authorList>
            <person name="Anantharaman K."/>
            <person name="Brown C.T."/>
            <person name="Hug L.A."/>
            <person name="Sharon I."/>
            <person name="Castelle C.J."/>
            <person name="Probst A.J."/>
            <person name="Thomas B.C."/>
            <person name="Singh A."/>
            <person name="Wilkins M.J."/>
            <person name="Karaoz U."/>
            <person name="Brodie E.L."/>
            <person name="Williams K.H."/>
            <person name="Hubbard S.S."/>
            <person name="Banfield J.F."/>
        </authorList>
    </citation>
    <scope>NUCLEOTIDE SEQUENCE [LARGE SCALE GENOMIC DNA]</scope>
</reference>
<protein>
    <recommendedName>
        <fullName evidence="2">Secretion system C-terminal sorting domain-containing protein</fullName>
    </recommendedName>
</protein>
<evidence type="ECO:0000313" key="4">
    <source>
        <dbReference type="Proteomes" id="UP000179243"/>
    </source>
</evidence>
<dbReference type="AlphaFoldDB" id="A0A1F7FAB1"/>
<name>A0A1F7FAB1_UNCRA</name>
<keyword evidence="1" id="KW-0732">Signal</keyword>